<protein>
    <submittedName>
        <fullName evidence="2">Uncharacterized protein</fullName>
    </submittedName>
</protein>
<reference evidence="2 3" key="1">
    <citation type="journal article" date="2019" name="J. Hered.">
        <title>An Improved Genome Assembly for Drosophila navojoa, the Basal Species in the mojavensis Cluster.</title>
        <authorList>
            <person name="Vanderlinde T."/>
            <person name="Dupim E.G."/>
            <person name="Nazario-Yepiz N.O."/>
            <person name="Carvalho A.B."/>
        </authorList>
    </citation>
    <scope>NUCLEOTIDE SEQUENCE [LARGE SCALE GENOMIC DNA]</scope>
    <source>
        <strain evidence="2">Navoj_Jal97</strain>
        <tissue evidence="2">Whole organism</tissue>
    </source>
</reference>
<gene>
    <name evidence="2" type="ORF">AWZ03_003728</name>
</gene>
<organism evidence="2 3">
    <name type="scientific">Drosophila navojoa</name>
    <name type="common">Fruit fly</name>
    <dbReference type="NCBI Taxonomy" id="7232"/>
    <lineage>
        <taxon>Eukaryota</taxon>
        <taxon>Metazoa</taxon>
        <taxon>Ecdysozoa</taxon>
        <taxon>Arthropoda</taxon>
        <taxon>Hexapoda</taxon>
        <taxon>Insecta</taxon>
        <taxon>Pterygota</taxon>
        <taxon>Neoptera</taxon>
        <taxon>Endopterygota</taxon>
        <taxon>Diptera</taxon>
        <taxon>Brachycera</taxon>
        <taxon>Muscomorpha</taxon>
        <taxon>Ephydroidea</taxon>
        <taxon>Drosophilidae</taxon>
        <taxon>Drosophila</taxon>
    </lineage>
</organism>
<evidence type="ECO:0000313" key="3">
    <source>
        <dbReference type="Proteomes" id="UP000295192"/>
    </source>
</evidence>
<evidence type="ECO:0000313" key="2">
    <source>
        <dbReference type="EMBL" id="TDG49952.1"/>
    </source>
</evidence>
<comment type="caution">
    <text evidence="2">The sequence shown here is derived from an EMBL/GenBank/DDBJ whole genome shotgun (WGS) entry which is preliminary data.</text>
</comment>
<sequence>MPSKLATLPVYCLAGNGFAFGPIQQPHPQHCECPMELIASRRLNDRIDCYVGFVRCARRRFGQKFESNSGESSKPNATLSLHLQVAQGQRKETAKEGGGRACSAGR</sequence>
<keyword evidence="3" id="KW-1185">Reference proteome</keyword>
<evidence type="ECO:0000256" key="1">
    <source>
        <dbReference type="SAM" id="MobiDB-lite"/>
    </source>
</evidence>
<proteinExistence type="predicted"/>
<feature type="compositionally biased region" description="Basic and acidic residues" evidence="1">
    <location>
        <begin position="89"/>
        <end position="98"/>
    </location>
</feature>
<dbReference type="AlphaFoldDB" id="A0A484BP15"/>
<accession>A0A484BP15</accession>
<name>A0A484BP15_DRONA</name>
<dbReference type="Proteomes" id="UP000295192">
    <property type="component" value="Unassembled WGS sequence"/>
</dbReference>
<feature type="region of interest" description="Disordered" evidence="1">
    <location>
        <begin position="84"/>
        <end position="106"/>
    </location>
</feature>
<dbReference type="EMBL" id="LSRL02000019">
    <property type="protein sequence ID" value="TDG49952.1"/>
    <property type="molecule type" value="Genomic_DNA"/>
</dbReference>